<dbReference type="AlphaFoldDB" id="A0A087T6E0"/>
<gene>
    <name evidence="1" type="ORF">X975_10125</name>
</gene>
<evidence type="ECO:0000313" key="2">
    <source>
        <dbReference type="Proteomes" id="UP000054359"/>
    </source>
</evidence>
<dbReference type="Proteomes" id="UP000054359">
    <property type="component" value="Unassembled WGS sequence"/>
</dbReference>
<organism evidence="1 2">
    <name type="scientific">Stegodyphus mimosarum</name>
    <name type="common">African social velvet spider</name>
    <dbReference type="NCBI Taxonomy" id="407821"/>
    <lineage>
        <taxon>Eukaryota</taxon>
        <taxon>Metazoa</taxon>
        <taxon>Ecdysozoa</taxon>
        <taxon>Arthropoda</taxon>
        <taxon>Chelicerata</taxon>
        <taxon>Arachnida</taxon>
        <taxon>Araneae</taxon>
        <taxon>Araneomorphae</taxon>
        <taxon>Entelegynae</taxon>
        <taxon>Eresoidea</taxon>
        <taxon>Eresidae</taxon>
        <taxon>Stegodyphus</taxon>
    </lineage>
</organism>
<keyword evidence="2" id="KW-1185">Reference proteome</keyword>
<dbReference type="EMBL" id="KK113645">
    <property type="protein sequence ID" value="KFM60679.1"/>
    <property type="molecule type" value="Genomic_DNA"/>
</dbReference>
<protein>
    <submittedName>
        <fullName evidence="1">Uncharacterized protein</fullName>
    </submittedName>
</protein>
<accession>A0A087T6E0</accession>
<name>A0A087T6E0_STEMI</name>
<proteinExistence type="predicted"/>
<evidence type="ECO:0000313" key="1">
    <source>
        <dbReference type="EMBL" id="KFM60679.1"/>
    </source>
</evidence>
<reference evidence="1 2" key="1">
    <citation type="submission" date="2013-11" db="EMBL/GenBank/DDBJ databases">
        <title>Genome sequencing of Stegodyphus mimosarum.</title>
        <authorList>
            <person name="Bechsgaard J."/>
        </authorList>
    </citation>
    <scope>NUCLEOTIDE SEQUENCE [LARGE SCALE GENOMIC DNA]</scope>
</reference>
<feature type="non-terminal residue" evidence="1">
    <location>
        <position position="35"/>
    </location>
</feature>
<sequence length="35" mass="4384">MFADRRTELLWNQTMVQLSRRTFCRQCYPPCKIYK</sequence>